<accession>A0ABN2Z5B8</accession>
<feature type="region of interest" description="Disordered" evidence="1">
    <location>
        <begin position="58"/>
        <end position="103"/>
    </location>
</feature>
<dbReference type="EMBL" id="BAAANT010000007">
    <property type="protein sequence ID" value="GAA2137038.1"/>
    <property type="molecule type" value="Genomic_DNA"/>
</dbReference>
<name>A0ABN2Z5B8_9ACTN</name>
<evidence type="ECO:0000313" key="3">
    <source>
        <dbReference type="Proteomes" id="UP001422759"/>
    </source>
</evidence>
<organism evidence="2 3">
    <name type="scientific">Kitasatospora kazusensis</name>
    <dbReference type="NCBI Taxonomy" id="407974"/>
    <lineage>
        <taxon>Bacteria</taxon>
        <taxon>Bacillati</taxon>
        <taxon>Actinomycetota</taxon>
        <taxon>Actinomycetes</taxon>
        <taxon>Kitasatosporales</taxon>
        <taxon>Streptomycetaceae</taxon>
        <taxon>Kitasatospora</taxon>
    </lineage>
</organism>
<keyword evidence="3" id="KW-1185">Reference proteome</keyword>
<sequence>MSESFPPTPEQPGKPERPAGTRAALGSLLPRRRAVRLAALGAVAVIVGGGAAAVALDHHSHEDEGGRSAADGAHGRGGHHGWHGRDGGQGTDGPGGAAPAPLPLLPATQAAAKAADAVPGGRVETLQVVGQQGGGSAWQAVVLGKDGVRHAITLAGADGAVTGNTVVGG</sequence>
<dbReference type="Proteomes" id="UP001422759">
    <property type="component" value="Unassembled WGS sequence"/>
</dbReference>
<dbReference type="RefSeq" id="WP_344462468.1">
    <property type="nucleotide sequence ID" value="NZ_BAAANT010000007.1"/>
</dbReference>
<evidence type="ECO:0000313" key="2">
    <source>
        <dbReference type="EMBL" id="GAA2137038.1"/>
    </source>
</evidence>
<protein>
    <recommendedName>
        <fullName evidence="4">PepSY domain-containing protein</fullName>
    </recommendedName>
</protein>
<gene>
    <name evidence="2" type="ORF">GCM10009760_17030</name>
</gene>
<evidence type="ECO:0000256" key="1">
    <source>
        <dbReference type="SAM" id="MobiDB-lite"/>
    </source>
</evidence>
<feature type="compositionally biased region" description="Pro residues" evidence="1">
    <location>
        <begin position="1"/>
        <end position="12"/>
    </location>
</feature>
<feature type="compositionally biased region" description="Gly residues" evidence="1">
    <location>
        <begin position="87"/>
        <end position="96"/>
    </location>
</feature>
<evidence type="ECO:0008006" key="4">
    <source>
        <dbReference type="Google" id="ProtNLM"/>
    </source>
</evidence>
<dbReference type="InterPro" id="IPR006311">
    <property type="entry name" value="TAT_signal"/>
</dbReference>
<reference evidence="2 3" key="1">
    <citation type="journal article" date="2019" name="Int. J. Syst. Evol. Microbiol.">
        <title>The Global Catalogue of Microorganisms (GCM) 10K type strain sequencing project: providing services to taxonomists for standard genome sequencing and annotation.</title>
        <authorList>
            <consortium name="The Broad Institute Genomics Platform"/>
            <consortium name="The Broad Institute Genome Sequencing Center for Infectious Disease"/>
            <person name="Wu L."/>
            <person name="Ma J."/>
        </authorList>
    </citation>
    <scope>NUCLEOTIDE SEQUENCE [LARGE SCALE GENOMIC DNA]</scope>
    <source>
        <strain evidence="2 3">JCM 14560</strain>
    </source>
</reference>
<proteinExistence type="predicted"/>
<comment type="caution">
    <text evidence="2">The sequence shown here is derived from an EMBL/GenBank/DDBJ whole genome shotgun (WGS) entry which is preliminary data.</text>
</comment>
<feature type="region of interest" description="Disordered" evidence="1">
    <location>
        <begin position="1"/>
        <end position="21"/>
    </location>
</feature>
<dbReference type="PROSITE" id="PS51318">
    <property type="entry name" value="TAT"/>
    <property type="match status" value="1"/>
</dbReference>